<dbReference type="STRING" id="1237149.C900_02951"/>
<name>L8JV61_9BACT</name>
<protein>
    <submittedName>
        <fullName evidence="2">Helix-turn-helix motif protein</fullName>
    </submittedName>
</protein>
<dbReference type="AlphaFoldDB" id="L8JV61"/>
<dbReference type="eggNOG" id="COG1396">
    <property type="taxonomic scope" value="Bacteria"/>
</dbReference>
<evidence type="ECO:0000313" key="2">
    <source>
        <dbReference type="EMBL" id="ELR71147.1"/>
    </source>
</evidence>
<keyword evidence="3" id="KW-1185">Reference proteome</keyword>
<organism evidence="2 3">
    <name type="scientific">Fulvivirga imtechensis AK7</name>
    <dbReference type="NCBI Taxonomy" id="1237149"/>
    <lineage>
        <taxon>Bacteria</taxon>
        <taxon>Pseudomonadati</taxon>
        <taxon>Bacteroidota</taxon>
        <taxon>Cytophagia</taxon>
        <taxon>Cytophagales</taxon>
        <taxon>Fulvivirgaceae</taxon>
        <taxon>Fulvivirga</taxon>
    </lineage>
</organism>
<dbReference type="OrthoDB" id="680449at2"/>
<dbReference type="Proteomes" id="UP000011135">
    <property type="component" value="Unassembled WGS sequence"/>
</dbReference>
<feature type="domain" description="HTH cro/C1-type" evidence="1">
    <location>
        <begin position="51"/>
        <end position="105"/>
    </location>
</feature>
<evidence type="ECO:0000313" key="3">
    <source>
        <dbReference type="Proteomes" id="UP000011135"/>
    </source>
</evidence>
<accession>L8JV61</accession>
<reference evidence="2 3" key="1">
    <citation type="submission" date="2012-12" db="EMBL/GenBank/DDBJ databases">
        <title>Genome assembly of Fulvivirga imtechensis AK7.</title>
        <authorList>
            <person name="Nupur N."/>
            <person name="Khatri I."/>
            <person name="Kumar R."/>
            <person name="Subramanian S."/>
            <person name="Pinnaka A."/>
        </authorList>
    </citation>
    <scope>NUCLEOTIDE SEQUENCE [LARGE SCALE GENOMIC DNA]</scope>
    <source>
        <strain evidence="2 3">AK7</strain>
    </source>
</reference>
<dbReference type="GO" id="GO:0003677">
    <property type="term" value="F:DNA binding"/>
    <property type="evidence" value="ECO:0007669"/>
    <property type="project" value="InterPro"/>
</dbReference>
<dbReference type="RefSeq" id="WP_009580288.1">
    <property type="nucleotide sequence ID" value="NZ_AMZN01000044.1"/>
</dbReference>
<dbReference type="Pfam" id="PF01381">
    <property type="entry name" value="HTH_3"/>
    <property type="match status" value="1"/>
</dbReference>
<evidence type="ECO:0000259" key="1">
    <source>
        <dbReference type="PROSITE" id="PS50943"/>
    </source>
</evidence>
<gene>
    <name evidence="2" type="ORF">C900_02951</name>
</gene>
<dbReference type="CDD" id="cd00093">
    <property type="entry name" value="HTH_XRE"/>
    <property type="match status" value="1"/>
</dbReference>
<dbReference type="InterPro" id="IPR010982">
    <property type="entry name" value="Lambda_DNA-bd_dom_sf"/>
</dbReference>
<dbReference type="PROSITE" id="PS50943">
    <property type="entry name" value="HTH_CROC1"/>
    <property type="match status" value="1"/>
</dbReference>
<sequence>MSGTEDKLRKIAKPAPEGGWKDRVKFRNENKGWLKKSSAIALRVLETLDTLGWSQARLARELGVSRQMVSKIVKGQEKFNIETITNLEEALGIQLITILMSDEEVVKKAKIKYINETFYGENKFLKEMQQSEFNQEVKEQTPDLA</sequence>
<proteinExistence type="predicted"/>
<dbReference type="SMART" id="SM00530">
    <property type="entry name" value="HTH_XRE"/>
    <property type="match status" value="1"/>
</dbReference>
<dbReference type="SUPFAM" id="SSF47413">
    <property type="entry name" value="lambda repressor-like DNA-binding domains"/>
    <property type="match status" value="1"/>
</dbReference>
<dbReference type="InterPro" id="IPR001387">
    <property type="entry name" value="Cro/C1-type_HTH"/>
</dbReference>
<comment type="caution">
    <text evidence="2">The sequence shown here is derived from an EMBL/GenBank/DDBJ whole genome shotgun (WGS) entry which is preliminary data.</text>
</comment>
<dbReference type="EMBL" id="AMZN01000044">
    <property type="protein sequence ID" value="ELR71147.1"/>
    <property type="molecule type" value="Genomic_DNA"/>
</dbReference>
<dbReference type="Gene3D" id="1.10.260.40">
    <property type="entry name" value="lambda repressor-like DNA-binding domains"/>
    <property type="match status" value="1"/>
</dbReference>